<comment type="caution">
    <text evidence="2">The sequence shown here is derived from an EMBL/GenBank/DDBJ whole genome shotgun (WGS) entry which is preliminary data.</text>
</comment>
<organism evidence="2 3">
    <name type="scientific">Bursaphelenchus xylophilus</name>
    <name type="common">Pinewood nematode worm</name>
    <name type="synonym">Aphelenchoides xylophilus</name>
    <dbReference type="NCBI Taxonomy" id="6326"/>
    <lineage>
        <taxon>Eukaryota</taxon>
        <taxon>Metazoa</taxon>
        <taxon>Ecdysozoa</taxon>
        <taxon>Nematoda</taxon>
        <taxon>Chromadorea</taxon>
        <taxon>Rhabditida</taxon>
        <taxon>Tylenchina</taxon>
        <taxon>Tylenchomorpha</taxon>
        <taxon>Aphelenchoidea</taxon>
        <taxon>Aphelenchoididae</taxon>
        <taxon>Bursaphelenchus</taxon>
    </lineage>
</organism>
<proteinExistence type="predicted"/>
<name>A0A7I8WM62_BURXY</name>
<evidence type="ECO:0000313" key="2">
    <source>
        <dbReference type="EMBL" id="CAD5219479.1"/>
    </source>
</evidence>
<feature type="region of interest" description="Disordered" evidence="1">
    <location>
        <begin position="115"/>
        <end position="155"/>
    </location>
</feature>
<dbReference type="EMBL" id="CAJFDI010000003">
    <property type="protein sequence ID" value="CAD5219479.1"/>
    <property type="molecule type" value="Genomic_DNA"/>
</dbReference>
<gene>
    <name evidence="2" type="ORF">BXYJ_LOCUS5699</name>
</gene>
<keyword evidence="3" id="KW-1185">Reference proteome</keyword>
<feature type="compositionally biased region" description="Polar residues" evidence="1">
    <location>
        <begin position="261"/>
        <end position="273"/>
    </location>
</feature>
<feature type="compositionally biased region" description="Low complexity" evidence="1">
    <location>
        <begin position="130"/>
        <end position="143"/>
    </location>
</feature>
<dbReference type="Proteomes" id="UP000582659">
    <property type="component" value="Unassembled WGS sequence"/>
</dbReference>
<dbReference type="EMBL" id="CAJFCV020000003">
    <property type="protein sequence ID" value="CAG9104800.1"/>
    <property type="molecule type" value="Genomic_DNA"/>
</dbReference>
<protein>
    <submittedName>
        <fullName evidence="2">(pine wood nematode) hypothetical protein</fullName>
    </submittedName>
</protein>
<sequence length="306" mass="34232">MHWTPAATSEYGAQQLNWSDLDWTEPIYSLDHPTKTPAPKSARCEPALAHARCAWGFERRGSLYSENSQASSTWSPKPQYTEPRGSPYNNIHYNRQFENGFERTARFRRQPAVDMEELKTPSPGHDYAEQPSSSSRPFPQPQFNEPPHSFPAPHLQHAVETPNYQEFASFSSERRGPRRQYSSDTDYFQLIDDLINEDRQVGESISDLKSEGDPILASQPTSTSSQPEHQPERPPFLRPSQTSMKPSTSSTSVPKTSTQQLEPGSSGTAVVTSSAMKLEAESSNAFKLLMNQQHVAGNPYNSLLSG</sequence>
<feature type="compositionally biased region" description="Basic and acidic residues" evidence="1">
    <location>
        <begin position="203"/>
        <end position="212"/>
    </location>
</feature>
<feature type="compositionally biased region" description="Polar residues" evidence="1">
    <location>
        <begin position="218"/>
        <end position="228"/>
    </location>
</feature>
<reference evidence="2" key="1">
    <citation type="submission" date="2020-09" db="EMBL/GenBank/DDBJ databases">
        <authorList>
            <person name="Kikuchi T."/>
        </authorList>
    </citation>
    <scope>NUCLEOTIDE SEQUENCE</scope>
    <source>
        <strain evidence="2">Ka4C1</strain>
    </source>
</reference>
<feature type="region of interest" description="Disordered" evidence="1">
    <location>
        <begin position="203"/>
        <end position="273"/>
    </location>
</feature>
<feature type="compositionally biased region" description="Low complexity" evidence="1">
    <location>
        <begin position="239"/>
        <end position="260"/>
    </location>
</feature>
<evidence type="ECO:0000313" key="3">
    <source>
        <dbReference type="Proteomes" id="UP000659654"/>
    </source>
</evidence>
<dbReference type="Proteomes" id="UP000659654">
    <property type="component" value="Unassembled WGS sequence"/>
</dbReference>
<evidence type="ECO:0000256" key="1">
    <source>
        <dbReference type="SAM" id="MobiDB-lite"/>
    </source>
</evidence>
<dbReference type="OrthoDB" id="10599433at2759"/>
<feature type="compositionally biased region" description="Polar residues" evidence="1">
    <location>
        <begin position="66"/>
        <end position="78"/>
    </location>
</feature>
<dbReference type="AlphaFoldDB" id="A0A7I8WM62"/>
<accession>A0A7I8WM62</accession>
<feature type="region of interest" description="Disordered" evidence="1">
    <location>
        <begin position="66"/>
        <end position="88"/>
    </location>
</feature>